<evidence type="ECO:0000313" key="2">
    <source>
        <dbReference type="EnsemblPlants" id="TuG1812G0500005528.01.T01.cds341641"/>
    </source>
</evidence>
<feature type="compositionally biased region" description="Basic and acidic residues" evidence="1">
    <location>
        <begin position="59"/>
        <end position="78"/>
    </location>
</feature>
<feature type="compositionally biased region" description="Basic and acidic residues" evidence="1">
    <location>
        <begin position="27"/>
        <end position="46"/>
    </location>
</feature>
<evidence type="ECO:0000256" key="1">
    <source>
        <dbReference type="SAM" id="MobiDB-lite"/>
    </source>
</evidence>
<sequence>MRSRKALVGSVGRAAQNRSFKRRRVARPMDDRRRTQAERKERAMDRGDLGWSLLTRERRDKEGNRVERGGRRVEGEHRRGPHRRRPVSGGRRGVGWLGRGVSRVWR</sequence>
<dbReference type="Gramene" id="TuG1812G0500005528.01.T01">
    <property type="protein sequence ID" value="TuG1812G0500005528.01.T01.cds341641"/>
    <property type="gene ID" value="TuG1812G0500005528.01"/>
</dbReference>
<reference evidence="2" key="2">
    <citation type="submission" date="2018-03" db="EMBL/GenBank/DDBJ databases">
        <title>The Triticum urartu genome reveals the dynamic nature of wheat genome evolution.</title>
        <authorList>
            <person name="Ling H."/>
            <person name="Ma B."/>
            <person name="Shi X."/>
            <person name="Liu H."/>
            <person name="Dong L."/>
            <person name="Sun H."/>
            <person name="Cao Y."/>
            <person name="Gao Q."/>
            <person name="Zheng S."/>
            <person name="Li Y."/>
            <person name="Yu Y."/>
            <person name="Du H."/>
            <person name="Qi M."/>
            <person name="Li Y."/>
            <person name="Yu H."/>
            <person name="Cui Y."/>
            <person name="Wang N."/>
            <person name="Chen C."/>
            <person name="Wu H."/>
            <person name="Zhao Y."/>
            <person name="Zhang J."/>
            <person name="Li Y."/>
            <person name="Zhou W."/>
            <person name="Zhang B."/>
            <person name="Hu W."/>
            <person name="Eijk M."/>
            <person name="Tang J."/>
            <person name="Witsenboer H."/>
            <person name="Zhao S."/>
            <person name="Li Z."/>
            <person name="Zhang A."/>
            <person name="Wang D."/>
            <person name="Liang C."/>
        </authorList>
    </citation>
    <scope>NUCLEOTIDE SEQUENCE [LARGE SCALE GENOMIC DNA]</scope>
    <source>
        <strain evidence="2">cv. G1812</strain>
    </source>
</reference>
<dbReference type="EnsemblPlants" id="TuG1812G0500005528.01.T01">
    <property type="protein sequence ID" value="TuG1812G0500005528.01.T01.cds341641"/>
    <property type="gene ID" value="TuG1812G0500005528.01"/>
</dbReference>
<feature type="region of interest" description="Disordered" evidence="1">
    <location>
        <begin position="1"/>
        <end position="46"/>
    </location>
</feature>
<reference evidence="2" key="3">
    <citation type="submission" date="2022-06" db="UniProtKB">
        <authorList>
            <consortium name="EnsemblPlants"/>
        </authorList>
    </citation>
    <scope>IDENTIFICATION</scope>
</reference>
<organism evidence="2 3">
    <name type="scientific">Triticum urartu</name>
    <name type="common">Red wild einkorn</name>
    <name type="synonym">Crithodium urartu</name>
    <dbReference type="NCBI Taxonomy" id="4572"/>
    <lineage>
        <taxon>Eukaryota</taxon>
        <taxon>Viridiplantae</taxon>
        <taxon>Streptophyta</taxon>
        <taxon>Embryophyta</taxon>
        <taxon>Tracheophyta</taxon>
        <taxon>Spermatophyta</taxon>
        <taxon>Magnoliopsida</taxon>
        <taxon>Liliopsida</taxon>
        <taxon>Poales</taxon>
        <taxon>Poaceae</taxon>
        <taxon>BOP clade</taxon>
        <taxon>Pooideae</taxon>
        <taxon>Triticodae</taxon>
        <taxon>Triticeae</taxon>
        <taxon>Triticinae</taxon>
        <taxon>Triticum</taxon>
    </lineage>
</organism>
<accession>A0A8R7ULU6</accession>
<proteinExistence type="predicted"/>
<dbReference type="AlphaFoldDB" id="A0A8R7ULU6"/>
<name>A0A8R7ULU6_TRIUA</name>
<reference evidence="3" key="1">
    <citation type="journal article" date="2013" name="Nature">
        <title>Draft genome of the wheat A-genome progenitor Triticum urartu.</title>
        <authorList>
            <person name="Ling H.Q."/>
            <person name="Zhao S."/>
            <person name="Liu D."/>
            <person name="Wang J."/>
            <person name="Sun H."/>
            <person name="Zhang C."/>
            <person name="Fan H."/>
            <person name="Li D."/>
            <person name="Dong L."/>
            <person name="Tao Y."/>
            <person name="Gao C."/>
            <person name="Wu H."/>
            <person name="Li Y."/>
            <person name="Cui Y."/>
            <person name="Guo X."/>
            <person name="Zheng S."/>
            <person name="Wang B."/>
            <person name="Yu K."/>
            <person name="Liang Q."/>
            <person name="Yang W."/>
            <person name="Lou X."/>
            <person name="Chen J."/>
            <person name="Feng M."/>
            <person name="Jian J."/>
            <person name="Zhang X."/>
            <person name="Luo G."/>
            <person name="Jiang Y."/>
            <person name="Liu J."/>
            <person name="Wang Z."/>
            <person name="Sha Y."/>
            <person name="Zhang B."/>
            <person name="Wu H."/>
            <person name="Tang D."/>
            <person name="Shen Q."/>
            <person name="Xue P."/>
            <person name="Zou S."/>
            <person name="Wang X."/>
            <person name="Liu X."/>
            <person name="Wang F."/>
            <person name="Yang Y."/>
            <person name="An X."/>
            <person name="Dong Z."/>
            <person name="Zhang K."/>
            <person name="Zhang X."/>
            <person name="Luo M.C."/>
            <person name="Dvorak J."/>
            <person name="Tong Y."/>
            <person name="Wang J."/>
            <person name="Yang H."/>
            <person name="Li Z."/>
            <person name="Wang D."/>
            <person name="Zhang A."/>
            <person name="Wang J."/>
        </authorList>
    </citation>
    <scope>NUCLEOTIDE SEQUENCE</scope>
    <source>
        <strain evidence="3">cv. G1812</strain>
    </source>
</reference>
<dbReference type="Proteomes" id="UP000015106">
    <property type="component" value="Chromosome 5"/>
</dbReference>
<feature type="region of interest" description="Disordered" evidence="1">
    <location>
        <begin position="59"/>
        <end position="94"/>
    </location>
</feature>
<protein>
    <submittedName>
        <fullName evidence="2">Uncharacterized protein</fullName>
    </submittedName>
</protein>
<evidence type="ECO:0000313" key="3">
    <source>
        <dbReference type="Proteomes" id="UP000015106"/>
    </source>
</evidence>
<keyword evidence="3" id="KW-1185">Reference proteome</keyword>